<dbReference type="EMBL" id="CAEZWK010000006">
    <property type="protein sequence ID" value="CAB4649137.1"/>
    <property type="molecule type" value="Genomic_DNA"/>
</dbReference>
<dbReference type="InterPro" id="IPR053931">
    <property type="entry name" value="RapZ_C"/>
</dbReference>
<dbReference type="AlphaFoldDB" id="A0A6J6JSC9"/>
<dbReference type="EMBL" id="CAEZWF010000005">
    <property type="protein sequence ID" value="CAB4647536.1"/>
    <property type="molecule type" value="Genomic_DNA"/>
</dbReference>
<dbReference type="HAMAP" id="MF_00636">
    <property type="entry name" value="RapZ_like"/>
    <property type="match status" value="1"/>
</dbReference>
<gene>
    <name evidence="6" type="ORF">UFOPK2046_00375</name>
    <name evidence="7" type="ORF">UFOPK2157_00546</name>
    <name evidence="8" type="ORF">UFOPK2228_00348</name>
    <name evidence="9" type="ORF">UFOPK2245_00433</name>
</gene>
<dbReference type="Pfam" id="PF22740">
    <property type="entry name" value="PapZ_C"/>
    <property type="match status" value="1"/>
</dbReference>
<name>A0A6J6JSC9_9ZZZZ</name>
<accession>A0A6J6JSC9</accession>
<evidence type="ECO:0000313" key="9">
    <source>
        <dbReference type="EMBL" id="CAB4649137.1"/>
    </source>
</evidence>
<feature type="domain" description="RapZ-like N-terminal" evidence="4">
    <location>
        <begin position="7"/>
        <end position="156"/>
    </location>
</feature>
<dbReference type="InterPro" id="IPR005337">
    <property type="entry name" value="RapZ-like"/>
</dbReference>
<dbReference type="SUPFAM" id="SSF52540">
    <property type="entry name" value="P-loop containing nucleoside triphosphate hydrolases"/>
    <property type="match status" value="1"/>
</dbReference>
<evidence type="ECO:0000256" key="1">
    <source>
        <dbReference type="ARBA" id="ARBA00022741"/>
    </source>
</evidence>
<dbReference type="GO" id="GO:0005524">
    <property type="term" value="F:ATP binding"/>
    <property type="evidence" value="ECO:0007669"/>
    <property type="project" value="UniProtKB-KW"/>
</dbReference>
<dbReference type="EMBL" id="CAEZVP010000048">
    <property type="protein sequence ID" value="CAB4631248.1"/>
    <property type="molecule type" value="Genomic_DNA"/>
</dbReference>
<sequence length="287" mass="31311">MSSNETLILTGMSGAGRSTVAHALEDLGWYVVDNLPPALLSALVSKGTGPQGKELAVVVDVRGGEFFDELSVALAQLKSESLEYRLVFLDATDQALVQRFESTRRPHPLQGQDRIVDGISREREKLEEVRSQSDVAIDTTNLNVHQLEKRVGEIFGKGKIQGVRINVLSFGYKYGIPVDADLVLDCRFIPNPHWNPELRPLTGLTPQVSSAVLGSDGVADFVSDYVHLVNSMLIGYLREGKKFVTIAVGCTGGKHRSVAITAEIARQLNELGSEISAHPTHRDVGRE</sequence>
<dbReference type="InterPro" id="IPR053930">
    <property type="entry name" value="RapZ-like_N"/>
</dbReference>
<evidence type="ECO:0000256" key="2">
    <source>
        <dbReference type="ARBA" id="ARBA00022840"/>
    </source>
</evidence>
<evidence type="ECO:0000259" key="5">
    <source>
        <dbReference type="Pfam" id="PF22740"/>
    </source>
</evidence>
<protein>
    <submittedName>
        <fullName evidence="7">Unannotated protein</fullName>
    </submittedName>
</protein>
<dbReference type="NCBIfam" id="NF003828">
    <property type="entry name" value="PRK05416.1"/>
    <property type="match status" value="1"/>
</dbReference>
<dbReference type="InterPro" id="IPR027417">
    <property type="entry name" value="P-loop_NTPase"/>
</dbReference>
<dbReference type="Pfam" id="PF03668">
    <property type="entry name" value="RapZ-like_N"/>
    <property type="match status" value="1"/>
</dbReference>
<dbReference type="GO" id="GO:0005525">
    <property type="term" value="F:GTP binding"/>
    <property type="evidence" value="ECO:0007669"/>
    <property type="project" value="UniProtKB-KW"/>
</dbReference>
<evidence type="ECO:0000313" key="8">
    <source>
        <dbReference type="EMBL" id="CAB4647536.1"/>
    </source>
</evidence>
<evidence type="ECO:0000256" key="3">
    <source>
        <dbReference type="ARBA" id="ARBA00023134"/>
    </source>
</evidence>
<dbReference type="PIRSF" id="PIRSF005052">
    <property type="entry name" value="P-loopkin"/>
    <property type="match status" value="1"/>
</dbReference>
<dbReference type="EMBL" id="CAEZVW010000014">
    <property type="protein sequence ID" value="CAB4639982.1"/>
    <property type="molecule type" value="Genomic_DNA"/>
</dbReference>
<evidence type="ECO:0000313" key="7">
    <source>
        <dbReference type="EMBL" id="CAB4639982.1"/>
    </source>
</evidence>
<keyword evidence="2" id="KW-0067">ATP-binding</keyword>
<organism evidence="7">
    <name type="scientific">freshwater metagenome</name>
    <dbReference type="NCBI Taxonomy" id="449393"/>
    <lineage>
        <taxon>unclassified sequences</taxon>
        <taxon>metagenomes</taxon>
        <taxon>ecological metagenomes</taxon>
    </lineage>
</organism>
<dbReference type="PANTHER" id="PTHR30448:SF0">
    <property type="entry name" value="RNASE ADAPTER PROTEIN RAPZ"/>
    <property type="match status" value="1"/>
</dbReference>
<dbReference type="Gene3D" id="3.40.50.300">
    <property type="entry name" value="P-loop containing nucleotide triphosphate hydrolases"/>
    <property type="match status" value="1"/>
</dbReference>
<evidence type="ECO:0000313" key="6">
    <source>
        <dbReference type="EMBL" id="CAB4631248.1"/>
    </source>
</evidence>
<keyword evidence="1" id="KW-0547">Nucleotide-binding</keyword>
<reference evidence="7" key="1">
    <citation type="submission" date="2020-05" db="EMBL/GenBank/DDBJ databases">
        <authorList>
            <person name="Chiriac C."/>
            <person name="Salcher M."/>
            <person name="Ghai R."/>
            <person name="Kavagutti S V."/>
        </authorList>
    </citation>
    <scope>NUCLEOTIDE SEQUENCE</scope>
</reference>
<dbReference type="PANTHER" id="PTHR30448">
    <property type="entry name" value="RNASE ADAPTER PROTEIN RAPZ"/>
    <property type="match status" value="1"/>
</dbReference>
<proteinExistence type="inferred from homology"/>
<keyword evidence="3" id="KW-0342">GTP-binding</keyword>
<feature type="domain" description="RapZ C-terminal" evidence="5">
    <location>
        <begin position="164"/>
        <end position="284"/>
    </location>
</feature>
<evidence type="ECO:0000259" key="4">
    <source>
        <dbReference type="Pfam" id="PF03668"/>
    </source>
</evidence>